<dbReference type="AlphaFoldDB" id="X0V4H3"/>
<organism evidence="1">
    <name type="scientific">marine sediment metagenome</name>
    <dbReference type="NCBI Taxonomy" id="412755"/>
    <lineage>
        <taxon>unclassified sequences</taxon>
        <taxon>metagenomes</taxon>
        <taxon>ecological metagenomes</taxon>
    </lineage>
</organism>
<gene>
    <name evidence="1" type="ORF">S01H1_34766</name>
</gene>
<accession>X0V4H3</accession>
<dbReference type="EMBL" id="BARS01021673">
    <property type="protein sequence ID" value="GAG06292.1"/>
    <property type="molecule type" value="Genomic_DNA"/>
</dbReference>
<comment type="caution">
    <text evidence="1">The sequence shown here is derived from an EMBL/GenBank/DDBJ whole genome shotgun (WGS) entry which is preliminary data.</text>
</comment>
<reference evidence="1" key="1">
    <citation type="journal article" date="2014" name="Front. Microbiol.">
        <title>High frequency of phylogenetically diverse reductive dehalogenase-homologous genes in deep subseafloor sedimentary metagenomes.</title>
        <authorList>
            <person name="Kawai M."/>
            <person name="Futagami T."/>
            <person name="Toyoda A."/>
            <person name="Takaki Y."/>
            <person name="Nishi S."/>
            <person name="Hori S."/>
            <person name="Arai W."/>
            <person name="Tsubouchi T."/>
            <person name="Morono Y."/>
            <person name="Uchiyama I."/>
            <person name="Ito T."/>
            <person name="Fujiyama A."/>
            <person name="Inagaki F."/>
            <person name="Takami H."/>
        </authorList>
    </citation>
    <scope>NUCLEOTIDE SEQUENCE</scope>
    <source>
        <strain evidence="1">Expedition CK06-06</strain>
    </source>
</reference>
<name>X0V4H3_9ZZZZ</name>
<protein>
    <submittedName>
        <fullName evidence="1">Uncharacterized protein</fullName>
    </submittedName>
</protein>
<proteinExistence type="predicted"/>
<sequence>MGYFGIAPDRAGILGIGEYKTPVALEISQEYSVTLSEVRVARFEINPENIARLDLEVFFDGFLEDVGGATPTVELRLYDVGAPNVPQVGDRRATITTTTSGSIIRETVALTASDSPTSPGGDPNDGTIYKVIRMYELRVIFTTGTAGDTMNYDTAGIVA</sequence>
<evidence type="ECO:0000313" key="1">
    <source>
        <dbReference type="EMBL" id="GAG06292.1"/>
    </source>
</evidence>